<dbReference type="Proteomes" id="UP001346149">
    <property type="component" value="Unassembled WGS sequence"/>
</dbReference>
<gene>
    <name evidence="1" type="ORF">SAY86_031620</name>
</gene>
<protein>
    <submittedName>
        <fullName evidence="1">Uncharacterized protein</fullName>
    </submittedName>
</protein>
<comment type="caution">
    <text evidence="1">The sequence shown here is derived from an EMBL/GenBank/DDBJ whole genome shotgun (WGS) entry which is preliminary data.</text>
</comment>
<proteinExistence type="predicted"/>
<sequence>MRKVLTSDILSPARYRWLHDKRVDEADNLIRYIYNQTQKTGRVNHWSAWLCGHNSGDCYDNYSSGKNDTSFFMEKATGDVQGQLLESFDEMGSSEPVVACGEPRLPLHLYP</sequence>
<dbReference type="AlphaFoldDB" id="A0AAN7R629"/>
<dbReference type="EMBL" id="JAXQNO010000009">
    <property type="protein sequence ID" value="KAK4791207.1"/>
    <property type="molecule type" value="Genomic_DNA"/>
</dbReference>
<accession>A0AAN7R629</accession>
<name>A0AAN7R629_TRANT</name>
<organism evidence="1 2">
    <name type="scientific">Trapa natans</name>
    <name type="common">Water chestnut</name>
    <dbReference type="NCBI Taxonomy" id="22666"/>
    <lineage>
        <taxon>Eukaryota</taxon>
        <taxon>Viridiplantae</taxon>
        <taxon>Streptophyta</taxon>
        <taxon>Embryophyta</taxon>
        <taxon>Tracheophyta</taxon>
        <taxon>Spermatophyta</taxon>
        <taxon>Magnoliopsida</taxon>
        <taxon>eudicotyledons</taxon>
        <taxon>Gunneridae</taxon>
        <taxon>Pentapetalae</taxon>
        <taxon>rosids</taxon>
        <taxon>malvids</taxon>
        <taxon>Myrtales</taxon>
        <taxon>Lythraceae</taxon>
        <taxon>Trapa</taxon>
    </lineage>
</organism>
<reference evidence="1 2" key="1">
    <citation type="journal article" date="2023" name="Hortic Res">
        <title>Pangenome of water caltrop reveals structural variations and asymmetric subgenome divergence after allopolyploidization.</title>
        <authorList>
            <person name="Zhang X."/>
            <person name="Chen Y."/>
            <person name="Wang L."/>
            <person name="Yuan Y."/>
            <person name="Fang M."/>
            <person name="Shi L."/>
            <person name="Lu R."/>
            <person name="Comes H.P."/>
            <person name="Ma Y."/>
            <person name="Chen Y."/>
            <person name="Huang G."/>
            <person name="Zhou Y."/>
            <person name="Zheng Z."/>
            <person name="Qiu Y."/>
        </authorList>
    </citation>
    <scope>NUCLEOTIDE SEQUENCE [LARGE SCALE GENOMIC DNA]</scope>
    <source>
        <strain evidence="1">F231</strain>
    </source>
</reference>
<keyword evidence="2" id="KW-1185">Reference proteome</keyword>
<evidence type="ECO:0000313" key="2">
    <source>
        <dbReference type="Proteomes" id="UP001346149"/>
    </source>
</evidence>
<evidence type="ECO:0000313" key="1">
    <source>
        <dbReference type="EMBL" id="KAK4791207.1"/>
    </source>
</evidence>